<sequence>MATTGIEPDKTWQKITDGTETAALQVKRGVIAICDADEQPGDDAEYQDHARNLTITPPTIAWIKNITPGKDGEPGYAKVVIIK</sequence>
<dbReference type="AlphaFoldDB" id="H3RLL3"/>
<geneLocation type="plasmid" evidence="1 4">
    <name>ppDSJ01</name>
</geneLocation>
<evidence type="ECO:0000313" key="3">
    <source>
        <dbReference type="Proteomes" id="UP000005050"/>
    </source>
</evidence>
<dbReference type="Proteomes" id="UP000005050">
    <property type="component" value="Unassembled WGS sequence"/>
</dbReference>
<reference evidence="1 4" key="3">
    <citation type="submission" date="2016-10" db="EMBL/GenBank/DDBJ databases">
        <title>Complete Genome Assembly of Pantoea stewartii subsp. stewartii DC283, a Corn Pathogen.</title>
        <authorList>
            <person name="Duong D.A."/>
            <person name="Stevens A.M."/>
            <person name="Jensen R.V."/>
        </authorList>
    </citation>
    <scope>NUCLEOTIDE SEQUENCE [LARGE SCALE GENOMIC DNA]</scope>
    <source>
        <strain evidence="1 4">DC283</strain>
        <plasmid evidence="1 4">ppDSJ01</plasmid>
    </source>
</reference>
<evidence type="ECO:0000313" key="2">
    <source>
        <dbReference type="EMBL" id="EHT97726.1"/>
    </source>
</evidence>
<evidence type="ECO:0000313" key="1">
    <source>
        <dbReference type="EMBL" id="ARF52770.1"/>
    </source>
</evidence>
<dbReference type="RefSeq" id="WP_006122392.1">
    <property type="nucleotide sequence ID" value="NZ_AHIE01000047.1"/>
</dbReference>
<organism evidence="2 3">
    <name type="scientific">Pantoea stewartii subsp. stewartii DC283</name>
    <dbReference type="NCBI Taxonomy" id="660596"/>
    <lineage>
        <taxon>Bacteria</taxon>
        <taxon>Pseudomonadati</taxon>
        <taxon>Pseudomonadota</taxon>
        <taxon>Gammaproteobacteria</taxon>
        <taxon>Enterobacterales</taxon>
        <taxon>Erwiniaceae</taxon>
        <taxon>Pantoea</taxon>
    </lineage>
</organism>
<evidence type="ECO:0000313" key="4">
    <source>
        <dbReference type="Proteomes" id="UP000192380"/>
    </source>
</evidence>
<dbReference type="EMBL" id="AHIE01000047">
    <property type="protein sequence ID" value="EHT97726.1"/>
    <property type="molecule type" value="Genomic_DNA"/>
</dbReference>
<reference evidence="2" key="2">
    <citation type="submission" date="2012-01" db="EMBL/GenBank/DDBJ databases">
        <authorList>
            <person name="Biehl B.S."/>
            <person name="Ding Y."/>
            <person name="Dugan-Rocha S.P."/>
            <person name="Gibbs R.A."/>
            <person name="Glasner J.D."/>
            <person name="Kovar C."/>
            <person name="Muzny D.M."/>
            <person name="Neeno-Eckwall E.C."/>
            <person name="Perna N.T."/>
            <person name="Qin X."/>
            <person name="von Bodman S.B."/>
            <person name="Weinstock G.M."/>
        </authorList>
    </citation>
    <scope>NUCLEOTIDE SEQUENCE</scope>
    <source>
        <strain evidence="2">DC283</strain>
    </source>
</reference>
<keyword evidence="4" id="KW-1185">Reference proteome</keyword>
<keyword evidence="1" id="KW-0614">Plasmid</keyword>
<dbReference type="Proteomes" id="UP000192380">
    <property type="component" value="Plasmid ppDSJ01"/>
</dbReference>
<proteinExistence type="predicted"/>
<dbReference type="PATRIC" id="fig|660596.6.peg.5355"/>
<gene>
    <name evidence="2" type="ORF">CKS_5588</name>
    <name evidence="1" type="ORF">DSJ_26545</name>
</gene>
<dbReference type="EMBL" id="CP017592">
    <property type="protein sequence ID" value="ARF52770.1"/>
    <property type="molecule type" value="Genomic_DNA"/>
</dbReference>
<name>H3RLL3_PANSE</name>
<protein>
    <submittedName>
        <fullName evidence="2">Uncharacterized protein</fullName>
    </submittedName>
</protein>
<dbReference type="OrthoDB" id="9765957at2"/>
<accession>H3RLL3</accession>
<dbReference type="KEGG" id="pstw:DSJ_26545"/>
<reference evidence="2 3" key="1">
    <citation type="journal article" date="2012" name="Mol. Microbiol.">
        <title>The genetic and structural basis of two distinct terminal side branch residues in stewartan and amylovoran exopolysaccharides and their potential role in host adaptation.</title>
        <authorList>
            <person name="Wang X."/>
            <person name="Yang F."/>
            <person name="von Bodman S.B."/>
        </authorList>
    </citation>
    <scope>NUCLEOTIDE SEQUENCE [LARGE SCALE GENOMIC DNA]</scope>
    <source>
        <strain evidence="2 3">DC283</strain>
    </source>
</reference>